<evidence type="ECO:0000313" key="1">
    <source>
        <dbReference type="EMBL" id="MBL1409327.1"/>
    </source>
</evidence>
<dbReference type="Proteomes" id="UP000625283">
    <property type="component" value="Unassembled WGS sequence"/>
</dbReference>
<dbReference type="RefSeq" id="WP_202103074.1">
    <property type="nucleotide sequence ID" value="NZ_JAERTY010000005.1"/>
</dbReference>
<reference evidence="1 2" key="1">
    <citation type="submission" date="2021-01" db="EMBL/GenBank/DDBJ databases">
        <title>C459-1 draft genome sequence.</title>
        <authorList>
            <person name="Zhang X.-F."/>
        </authorList>
    </citation>
    <scope>NUCLEOTIDE SEQUENCE [LARGE SCALE GENOMIC DNA]</scope>
    <source>
        <strain evidence="2">C459-1</strain>
    </source>
</reference>
<comment type="caution">
    <text evidence="1">The sequence shown here is derived from an EMBL/GenBank/DDBJ whole genome shotgun (WGS) entry which is preliminary data.</text>
</comment>
<gene>
    <name evidence="1" type="ORF">JKG61_11245</name>
</gene>
<name>A0ABS1R5Q6_9SPHI</name>
<evidence type="ECO:0000313" key="2">
    <source>
        <dbReference type="Proteomes" id="UP000625283"/>
    </source>
</evidence>
<organism evidence="1 2">
    <name type="scientific">Sphingobacterium faecale</name>
    <dbReference type="NCBI Taxonomy" id="2803775"/>
    <lineage>
        <taxon>Bacteria</taxon>
        <taxon>Pseudomonadati</taxon>
        <taxon>Bacteroidota</taxon>
        <taxon>Sphingobacteriia</taxon>
        <taxon>Sphingobacteriales</taxon>
        <taxon>Sphingobacteriaceae</taxon>
        <taxon>Sphingobacterium</taxon>
    </lineage>
</organism>
<sequence>MKPDPQLSQKSLNVVMVSYLLSGDYAITHSNPGLKKDTVTFSLDSRVSGLDSLSRWEFGHLLGVKKPYRKGLGGVLQFTGLANKNYYAIYTGTGWEFYTYERDKMSVYHLSEEPDIILQDLSF</sequence>
<accession>A0ABS1R5Q6</accession>
<protein>
    <submittedName>
        <fullName evidence="1">Uncharacterized protein</fullName>
    </submittedName>
</protein>
<keyword evidence="2" id="KW-1185">Reference proteome</keyword>
<proteinExistence type="predicted"/>
<dbReference type="EMBL" id="JAERTY010000005">
    <property type="protein sequence ID" value="MBL1409327.1"/>
    <property type="molecule type" value="Genomic_DNA"/>
</dbReference>